<proteinExistence type="predicted"/>
<evidence type="ECO:0000313" key="9">
    <source>
        <dbReference type="Proteomes" id="UP000030652"/>
    </source>
</evidence>
<keyword evidence="6" id="KW-0411">Iron-sulfur</keyword>
<keyword evidence="2" id="KW-0004">4Fe-4S</keyword>
<dbReference type="GO" id="GO:0003824">
    <property type="term" value="F:catalytic activity"/>
    <property type="evidence" value="ECO:0007669"/>
    <property type="project" value="InterPro"/>
</dbReference>
<reference evidence="8 9" key="1">
    <citation type="submission" date="2014-10" db="EMBL/GenBank/DDBJ databases">
        <title>Draft genome of anammox bacterium scalindua brodae, obtained using differential coverage binning of sequence data from two enrichment reactors.</title>
        <authorList>
            <person name="Speth D.R."/>
            <person name="Russ L."/>
            <person name="Kartal B."/>
            <person name="Op den Camp H.J."/>
            <person name="Dutilh B.E."/>
            <person name="Jetten M.S."/>
        </authorList>
    </citation>
    <scope>NUCLEOTIDE SEQUENCE [LARGE SCALE GENOMIC DNA]</scope>
    <source>
        <strain evidence="8">RU1</strain>
    </source>
</reference>
<evidence type="ECO:0000256" key="1">
    <source>
        <dbReference type="ARBA" id="ARBA00001966"/>
    </source>
</evidence>
<keyword evidence="5" id="KW-0408">Iron</keyword>
<dbReference type="SFLD" id="SFLDS00029">
    <property type="entry name" value="Radical_SAM"/>
    <property type="match status" value="1"/>
</dbReference>
<evidence type="ECO:0000256" key="4">
    <source>
        <dbReference type="ARBA" id="ARBA00022723"/>
    </source>
</evidence>
<dbReference type="Proteomes" id="UP000030652">
    <property type="component" value="Unassembled WGS sequence"/>
</dbReference>
<gene>
    <name evidence="8" type="ORF">SCABRO_02603</name>
</gene>
<accession>A0A0B0ELV3</accession>
<dbReference type="InterPro" id="IPR007197">
    <property type="entry name" value="rSAM"/>
</dbReference>
<dbReference type="EMBL" id="JRYO01000185">
    <property type="protein sequence ID" value="KHE91665.1"/>
    <property type="molecule type" value="Genomic_DNA"/>
</dbReference>
<dbReference type="SFLD" id="SFLDG01067">
    <property type="entry name" value="SPASM/twitch_domain_containing"/>
    <property type="match status" value="1"/>
</dbReference>
<evidence type="ECO:0000256" key="6">
    <source>
        <dbReference type="ARBA" id="ARBA00023014"/>
    </source>
</evidence>
<comment type="caution">
    <text evidence="8">The sequence shown here is derived from an EMBL/GenBank/DDBJ whole genome shotgun (WGS) entry which is preliminary data.</text>
</comment>
<dbReference type="CDD" id="cd01335">
    <property type="entry name" value="Radical_SAM"/>
    <property type="match status" value="1"/>
</dbReference>
<dbReference type="InterPro" id="IPR023885">
    <property type="entry name" value="4Fe4S-binding_SPASM_dom"/>
</dbReference>
<dbReference type="Gene3D" id="3.20.20.70">
    <property type="entry name" value="Aldolase class I"/>
    <property type="match status" value="1"/>
</dbReference>
<sequence length="353" mass="40573">MIKNITKWFSVQWHMTSHCDQRCKHCYLWNSPEVYQREVAHELPLIDCIGLIDSVFGLCKVAGARPIFYLTGGDPLARPDFFKILSYLHKKSVPVQMMGNPHGLSHEIIELLKCHGVKSYQLSLDGMENKHDWCRGKGSFKKTIDAIKLLKKCGMPVVIMFTLTRENACDLPAVFELCCKLEVTKFAFARFSPQVEPDSERQVQTEINPHSYRKLLDTLYNKEQQAHERGYKTILSKKDNLWNLYYYERGLWTPPDNPDNKIHSGCHIGRASLTVLSDGTVYACRRFESPIGKFPEQSALAIFTSDSLQEYRNINKFTKCSSCSLLYFCRGCPAISFYKTGDFYGADPQCWKN</sequence>
<dbReference type="NCBIfam" id="TIGR04085">
    <property type="entry name" value="rSAM_more_4Fe4S"/>
    <property type="match status" value="1"/>
</dbReference>
<dbReference type="Pfam" id="PF13186">
    <property type="entry name" value="SPASM"/>
    <property type="match status" value="1"/>
</dbReference>
<comment type="cofactor">
    <cofactor evidence="1">
        <name>[4Fe-4S] cluster</name>
        <dbReference type="ChEBI" id="CHEBI:49883"/>
    </cofactor>
</comment>
<dbReference type="SMART" id="SM00729">
    <property type="entry name" value="Elp3"/>
    <property type="match status" value="1"/>
</dbReference>
<name>A0A0B0ELV3_9BACT</name>
<organism evidence="8 9">
    <name type="scientific">Candidatus Scalindua brodae</name>
    <dbReference type="NCBI Taxonomy" id="237368"/>
    <lineage>
        <taxon>Bacteria</taxon>
        <taxon>Pseudomonadati</taxon>
        <taxon>Planctomycetota</taxon>
        <taxon>Candidatus Brocadiia</taxon>
        <taxon>Candidatus Brocadiales</taxon>
        <taxon>Candidatus Scalinduaceae</taxon>
        <taxon>Candidatus Scalindua</taxon>
    </lineage>
</organism>
<dbReference type="InterPro" id="IPR058240">
    <property type="entry name" value="rSAM_sf"/>
</dbReference>
<evidence type="ECO:0000259" key="7">
    <source>
        <dbReference type="PROSITE" id="PS51918"/>
    </source>
</evidence>
<evidence type="ECO:0000256" key="3">
    <source>
        <dbReference type="ARBA" id="ARBA00022691"/>
    </source>
</evidence>
<keyword evidence="3" id="KW-0949">S-adenosyl-L-methionine</keyword>
<dbReference type="AlphaFoldDB" id="A0A0B0ELV3"/>
<dbReference type="GO" id="GO:0046872">
    <property type="term" value="F:metal ion binding"/>
    <property type="evidence" value="ECO:0007669"/>
    <property type="project" value="UniProtKB-KW"/>
</dbReference>
<feature type="domain" description="Radical SAM core" evidence="7">
    <location>
        <begin position="1"/>
        <end position="226"/>
    </location>
</feature>
<evidence type="ECO:0000256" key="5">
    <source>
        <dbReference type="ARBA" id="ARBA00023004"/>
    </source>
</evidence>
<evidence type="ECO:0000256" key="2">
    <source>
        <dbReference type="ARBA" id="ARBA00022485"/>
    </source>
</evidence>
<dbReference type="InterPro" id="IPR006638">
    <property type="entry name" value="Elp3/MiaA/NifB-like_rSAM"/>
</dbReference>
<dbReference type="SUPFAM" id="SSF102114">
    <property type="entry name" value="Radical SAM enzymes"/>
    <property type="match status" value="1"/>
</dbReference>
<protein>
    <submittedName>
        <fullName evidence="8">MoaA/nirJ/pqqE cofactor biosynthesis protein</fullName>
    </submittedName>
</protein>
<dbReference type="PANTHER" id="PTHR11228">
    <property type="entry name" value="RADICAL SAM DOMAIN PROTEIN"/>
    <property type="match status" value="1"/>
</dbReference>
<keyword evidence="4" id="KW-0479">Metal-binding</keyword>
<dbReference type="SMR" id="A0A0B0ELV3"/>
<dbReference type="PIRSF" id="PIRSF037420">
    <property type="entry name" value="PQQ_syn_pqqE"/>
    <property type="match status" value="1"/>
</dbReference>
<dbReference type="SFLD" id="SFLDG01386">
    <property type="entry name" value="main_SPASM_domain-containing"/>
    <property type="match status" value="1"/>
</dbReference>
<dbReference type="GO" id="GO:0051539">
    <property type="term" value="F:4 iron, 4 sulfur cluster binding"/>
    <property type="evidence" value="ECO:0007669"/>
    <property type="project" value="UniProtKB-KW"/>
</dbReference>
<evidence type="ECO:0000313" key="8">
    <source>
        <dbReference type="EMBL" id="KHE91665.1"/>
    </source>
</evidence>
<dbReference type="PANTHER" id="PTHR11228:SF7">
    <property type="entry name" value="PQQA PEPTIDE CYCLASE"/>
    <property type="match status" value="1"/>
</dbReference>
<dbReference type="eggNOG" id="COG0535">
    <property type="taxonomic scope" value="Bacteria"/>
</dbReference>
<dbReference type="Pfam" id="PF04055">
    <property type="entry name" value="Radical_SAM"/>
    <property type="match status" value="1"/>
</dbReference>
<dbReference type="InterPro" id="IPR013785">
    <property type="entry name" value="Aldolase_TIM"/>
</dbReference>
<dbReference type="InterPro" id="IPR050377">
    <property type="entry name" value="Radical_SAM_PqqE_MftC-like"/>
</dbReference>
<dbReference type="InterPro" id="IPR017200">
    <property type="entry name" value="PqqE-like"/>
</dbReference>
<dbReference type="PROSITE" id="PS51918">
    <property type="entry name" value="RADICAL_SAM"/>
    <property type="match status" value="1"/>
</dbReference>